<evidence type="ECO:0000256" key="1">
    <source>
        <dbReference type="RuleBase" id="RU367030"/>
    </source>
</evidence>
<keyword evidence="3" id="KW-1185">Reference proteome</keyword>
<dbReference type="EC" id="3.1.3.-" evidence="1"/>
<dbReference type="PANTHER" id="PTHR12260">
    <property type="entry name" value="DAMAGE-CONTROL PHOSPHATASE ARMT1"/>
    <property type="match status" value="1"/>
</dbReference>
<evidence type="ECO:0000313" key="2">
    <source>
        <dbReference type="EMBL" id="KAL3786134.1"/>
    </source>
</evidence>
<sequence length="242" mass="27488">MKGLKNAILFVYALSPPISLGFTPRPVSFLLRTSIMASSTSSNTNTCPKTGNPLPNLPIPEPLLSLTPGTWAYDTMSRRLNKEILQRTYEENQASFESSEFAQALVRFNELRSELDNAADTKLSYLKFDEVEDGRPSEVVERECREWKDILSPYIENNDTWLSAPWLVTEFYAYRRLIEAIGYYDKSNPATYLYDPFAVAKRAGLKSSVKSAENMLEKIVSLPSTKEDEFKHSFHPVSIISH</sequence>
<comment type="catalytic activity">
    <reaction evidence="1">
        <text>beta-D-fructose 1-phosphate + H2O = D-fructose + phosphate</text>
        <dbReference type="Rhea" id="RHEA:35603"/>
        <dbReference type="ChEBI" id="CHEBI:15377"/>
        <dbReference type="ChEBI" id="CHEBI:37721"/>
        <dbReference type="ChEBI" id="CHEBI:43474"/>
        <dbReference type="ChEBI" id="CHEBI:138881"/>
    </reaction>
</comment>
<protein>
    <recommendedName>
        <fullName evidence="1">Sugar phosphate phosphatase</fullName>
        <ecNumber evidence="1">3.1.3.-</ecNumber>
    </recommendedName>
</protein>
<dbReference type="Gene3D" id="1.20.930.60">
    <property type="match status" value="1"/>
</dbReference>
<keyword evidence="1" id="KW-0378">Hydrolase</keyword>
<dbReference type="GO" id="GO:0046872">
    <property type="term" value="F:metal ion binding"/>
    <property type="evidence" value="ECO:0007669"/>
    <property type="project" value="UniProtKB-UniRule"/>
</dbReference>
<dbReference type="SUPFAM" id="SSF111321">
    <property type="entry name" value="AF1104-like"/>
    <property type="match status" value="1"/>
</dbReference>
<comment type="similarity">
    <text evidence="1">Belongs to the damage-control phosphatase family. Sugar phosphate phosphatase III subfamily.</text>
</comment>
<reference evidence="2 3" key="1">
    <citation type="journal article" date="2020" name="G3 (Bethesda)">
        <title>Improved Reference Genome for Cyclotella cryptica CCMP332, a Model for Cell Wall Morphogenesis, Salinity Adaptation, and Lipid Production in Diatoms (Bacillariophyta).</title>
        <authorList>
            <person name="Roberts W.R."/>
            <person name="Downey K.M."/>
            <person name="Ruck E.C."/>
            <person name="Traller J.C."/>
            <person name="Alverson A.J."/>
        </authorList>
    </citation>
    <scope>NUCLEOTIDE SEQUENCE [LARGE SCALE GENOMIC DNA]</scope>
    <source>
        <strain evidence="2 3">CCMP332</strain>
    </source>
</reference>
<dbReference type="Proteomes" id="UP001516023">
    <property type="component" value="Unassembled WGS sequence"/>
</dbReference>
<dbReference type="InterPro" id="IPR036075">
    <property type="entry name" value="ARMT-1-like_metal-bd_sf"/>
</dbReference>
<name>A0ABD3PEM3_9STRA</name>
<keyword evidence="1" id="KW-0479">Metal-binding</keyword>
<dbReference type="InterPro" id="IPR039763">
    <property type="entry name" value="ARMT1"/>
</dbReference>
<dbReference type="AlphaFoldDB" id="A0ABD3PEM3"/>
<dbReference type="EMBL" id="JABMIG020000201">
    <property type="protein sequence ID" value="KAL3786134.1"/>
    <property type="molecule type" value="Genomic_DNA"/>
</dbReference>
<gene>
    <name evidence="2" type="ORF">HJC23_010708</name>
</gene>
<comment type="caution">
    <text evidence="2">The sequence shown here is derived from an EMBL/GenBank/DDBJ whole genome shotgun (WGS) entry which is preliminary data.</text>
</comment>
<keyword evidence="1" id="KW-0464">Manganese</keyword>
<organism evidence="2 3">
    <name type="scientific">Cyclotella cryptica</name>
    <dbReference type="NCBI Taxonomy" id="29204"/>
    <lineage>
        <taxon>Eukaryota</taxon>
        <taxon>Sar</taxon>
        <taxon>Stramenopiles</taxon>
        <taxon>Ochrophyta</taxon>
        <taxon>Bacillariophyta</taxon>
        <taxon>Coscinodiscophyceae</taxon>
        <taxon>Thalassiosirophycidae</taxon>
        <taxon>Stephanodiscales</taxon>
        <taxon>Stephanodiscaceae</taxon>
        <taxon>Cyclotella</taxon>
    </lineage>
</organism>
<comment type="catalytic activity">
    <reaction evidence="1">
        <text>beta-D-fructose 6-phosphate = dihydroxyacetone + D-glyceraldehyde 3-phosphate</text>
        <dbReference type="Rhea" id="RHEA:28002"/>
        <dbReference type="ChEBI" id="CHEBI:16016"/>
        <dbReference type="ChEBI" id="CHEBI:57634"/>
        <dbReference type="ChEBI" id="CHEBI:59776"/>
    </reaction>
</comment>
<comment type="function">
    <text evidence="1">Metal-dependent phosphatase that shows phosphatase activity against several substrates, including fructose-1-phosphate and fructose-6-phosphate. Its preference for fructose-1-phosphate, a strong glycating agent that causes DNA damage rather than a canonical yeast metabolite, suggests a damage-control function in hexose phosphate metabolism.</text>
</comment>
<dbReference type="GO" id="GO:0016787">
    <property type="term" value="F:hydrolase activity"/>
    <property type="evidence" value="ECO:0007669"/>
    <property type="project" value="UniProtKB-KW"/>
</dbReference>
<comment type="domain">
    <text evidence="1">Subfamily III proteins have a conserved RTxK motif about 40-50 residues from the C-terminus; the threonine may be replaced by serine or cysteine.</text>
</comment>
<accession>A0ABD3PEM3</accession>
<proteinExistence type="inferred from homology"/>
<dbReference type="PANTHER" id="PTHR12260:SF6">
    <property type="entry name" value="DAMAGE-CONTROL PHOSPHATASE ARMT1"/>
    <property type="match status" value="1"/>
</dbReference>
<evidence type="ECO:0000313" key="3">
    <source>
        <dbReference type="Proteomes" id="UP001516023"/>
    </source>
</evidence>
<comment type="cofactor">
    <cofactor evidence="1">
        <name>Mn(2+)</name>
        <dbReference type="ChEBI" id="CHEBI:29035"/>
    </cofactor>
    <cofactor evidence="1">
        <name>Ni(2+)</name>
        <dbReference type="ChEBI" id="CHEBI:49786"/>
    </cofactor>
</comment>